<gene>
    <name evidence="2" type="ORF">AABB31_22815</name>
</gene>
<geneLocation type="plasmid" evidence="2 3">
    <name>pSS1-5</name>
</geneLocation>
<keyword evidence="2" id="KW-0614">Plasmid</keyword>
<dbReference type="Proteomes" id="UP001470809">
    <property type="component" value="Plasmid pSS1-5"/>
</dbReference>
<keyword evidence="3" id="KW-1185">Reference proteome</keyword>
<dbReference type="EMBL" id="CP151764">
    <property type="protein sequence ID" value="XFU26380.1"/>
    <property type="molecule type" value="Genomic_DNA"/>
</dbReference>
<feature type="compositionally biased region" description="Polar residues" evidence="1">
    <location>
        <begin position="77"/>
        <end position="90"/>
    </location>
</feature>
<reference evidence="3" key="1">
    <citation type="submission" date="2024-04" db="EMBL/GenBank/DDBJ databases">
        <title>Phylogenomic analyses of a clade within the roseobacter group suggest taxonomic reassignments of species of the genera Aestuariivita, Citreicella, Loktanella, Nautella, Pelagibaca, Ruegeria, Thalassobius, Thiobacimonas and Tropicibacter, and the proposal o.</title>
        <authorList>
            <person name="Jeon C.O."/>
        </authorList>
    </citation>
    <scope>NUCLEOTIDE SEQUENCE [LARGE SCALE GENOMIC DNA]</scope>
    <source>
        <strain evidence="3">SS1-5</strain>
        <plasmid evidence="3">pSS1-5</plasmid>
    </source>
</reference>
<reference evidence="2 3" key="2">
    <citation type="submission" date="2024-08" db="EMBL/GenBank/DDBJ databases">
        <title>Phylogenomic analyses of a clade within the roseobacter group suggest taxonomic reassignments of species of the genera Aestuariivita, Citreicella, Loktanella, Nautella, Pelagibaca, Ruegeria, Thalassobius, Thiobacimonas and Tropicibacter, and the proposal o.</title>
        <authorList>
            <person name="Jeon C.O."/>
        </authorList>
    </citation>
    <scope>NUCLEOTIDE SEQUENCE [LARGE SCALE GENOMIC DNA]</scope>
    <source>
        <strain evidence="2 3">SS1-5</strain>
        <plasmid evidence="2 3">pSS1-5</plasmid>
    </source>
</reference>
<feature type="region of interest" description="Disordered" evidence="1">
    <location>
        <begin position="61"/>
        <end position="90"/>
    </location>
</feature>
<proteinExistence type="predicted"/>
<name>A0ABZ3JCL0_9RHOB</name>
<organism evidence="2 3">
    <name type="scientific">Yoonia rhodophyticola</name>
    <dbReference type="NCBI Taxonomy" id="3137370"/>
    <lineage>
        <taxon>Bacteria</taxon>
        <taxon>Pseudomonadati</taxon>
        <taxon>Pseudomonadota</taxon>
        <taxon>Alphaproteobacteria</taxon>
        <taxon>Rhodobacterales</taxon>
        <taxon>Paracoccaceae</taxon>
        <taxon>Yoonia</taxon>
    </lineage>
</organism>
<dbReference type="RefSeq" id="WP_373634743.1">
    <property type="nucleotide sequence ID" value="NZ_CP151764.2"/>
</dbReference>
<sequence>MAREYFEIVFTDGRVEPIPSKYLAGVLYGITRLEQTPVLPLLGVDVIREVSGRPLWPSSAIVSRREHKQNSEDELTQAKQVQSSTTESQK</sequence>
<protein>
    <submittedName>
        <fullName evidence="2">Uncharacterized protein</fullName>
    </submittedName>
</protein>
<evidence type="ECO:0000313" key="3">
    <source>
        <dbReference type="Proteomes" id="UP001470809"/>
    </source>
</evidence>
<evidence type="ECO:0000313" key="2">
    <source>
        <dbReference type="EMBL" id="XFU26380.1"/>
    </source>
</evidence>
<evidence type="ECO:0000256" key="1">
    <source>
        <dbReference type="SAM" id="MobiDB-lite"/>
    </source>
</evidence>
<accession>A0ABZ3JCL0</accession>